<evidence type="ECO:0000256" key="1">
    <source>
        <dbReference type="ARBA" id="ARBA00004496"/>
    </source>
</evidence>
<evidence type="ECO:0000313" key="5">
    <source>
        <dbReference type="EMBL" id="QMS85126.1"/>
    </source>
</evidence>
<dbReference type="PRINTS" id="PR00107">
    <property type="entry name" value="PHOSPHOCPHPR"/>
</dbReference>
<evidence type="ECO:0000259" key="4">
    <source>
        <dbReference type="PROSITE" id="PS51350"/>
    </source>
</evidence>
<keyword evidence="3" id="KW-0598">Phosphotransferase system</keyword>
<evidence type="ECO:0000256" key="3">
    <source>
        <dbReference type="ARBA" id="ARBA00022683"/>
    </source>
</evidence>
<keyword evidence="6" id="KW-1185">Reference proteome</keyword>
<dbReference type="CDD" id="cd00367">
    <property type="entry name" value="PTS-HPr_like"/>
    <property type="match status" value="1"/>
</dbReference>
<evidence type="ECO:0000313" key="6">
    <source>
        <dbReference type="Proteomes" id="UP000514720"/>
    </source>
</evidence>
<dbReference type="InterPro" id="IPR035895">
    <property type="entry name" value="HPr-like_sf"/>
</dbReference>
<dbReference type="EMBL" id="CP048914">
    <property type="protein sequence ID" value="QMS85126.1"/>
    <property type="molecule type" value="Genomic_DNA"/>
</dbReference>
<accession>A0A7L7KSD8</accession>
<sequence>MKRQYTVIDEAGLHARPVSLLVAKASSHPNEITMWYKDKPYTMKSILMIMSLSVQQHDQFSIEVQGDNAEEILDSLEAILKENKLAS</sequence>
<dbReference type="Proteomes" id="UP000514720">
    <property type="component" value="Chromosome"/>
</dbReference>
<dbReference type="PANTHER" id="PTHR33705">
    <property type="entry name" value="PHOSPHOCARRIER PROTEIN HPR"/>
    <property type="match status" value="1"/>
</dbReference>
<feature type="domain" description="HPr" evidence="4">
    <location>
        <begin position="1"/>
        <end position="87"/>
    </location>
</feature>
<dbReference type="RefSeq" id="WP_258876899.1">
    <property type="nucleotide sequence ID" value="NZ_CP048914.1"/>
</dbReference>
<dbReference type="InterPro" id="IPR000032">
    <property type="entry name" value="HPr-like"/>
</dbReference>
<organism evidence="5 6">
    <name type="scientific">Candidatus Xianfuyuplasma coldseepsis</name>
    <dbReference type="NCBI Taxonomy" id="2782163"/>
    <lineage>
        <taxon>Bacteria</taxon>
        <taxon>Bacillati</taxon>
        <taxon>Mycoplasmatota</taxon>
        <taxon>Mollicutes</taxon>
        <taxon>Candidatus Izemoplasmatales</taxon>
        <taxon>Candidatus Izemoplasmataceae</taxon>
        <taxon>Candidatus Xianfuyuplasma</taxon>
    </lineage>
</organism>
<keyword evidence="2" id="KW-0963">Cytoplasm</keyword>
<dbReference type="KEGG" id="xcl:G4Z02_04995"/>
<dbReference type="AlphaFoldDB" id="A0A7L7KSD8"/>
<evidence type="ECO:0000256" key="2">
    <source>
        <dbReference type="ARBA" id="ARBA00022490"/>
    </source>
</evidence>
<dbReference type="GO" id="GO:0009401">
    <property type="term" value="P:phosphoenolpyruvate-dependent sugar phosphotransferase system"/>
    <property type="evidence" value="ECO:0007669"/>
    <property type="project" value="UniProtKB-KW"/>
</dbReference>
<proteinExistence type="predicted"/>
<gene>
    <name evidence="5" type="ORF">G4Z02_04995</name>
</gene>
<dbReference type="Pfam" id="PF00381">
    <property type="entry name" value="PTS-HPr"/>
    <property type="match status" value="1"/>
</dbReference>
<dbReference type="PANTHER" id="PTHR33705:SF2">
    <property type="entry name" value="PHOSPHOCARRIER PROTEIN NPR"/>
    <property type="match status" value="1"/>
</dbReference>
<dbReference type="SUPFAM" id="SSF55594">
    <property type="entry name" value="HPr-like"/>
    <property type="match status" value="1"/>
</dbReference>
<name>A0A7L7KSD8_9MOLU</name>
<dbReference type="InterPro" id="IPR050399">
    <property type="entry name" value="HPr"/>
</dbReference>
<comment type="subcellular location">
    <subcellularLocation>
        <location evidence="1">Cytoplasm</location>
    </subcellularLocation>
</comment>
<dbReference type="Gene3D" id="3.30.1340.10">
    <property type="entry name" value="HPr-like"/>
    <property type="match status" value="1"/>
</dbReference>
<dbReference type="PROSITE" id="PS51350">
    <property type="entry name" value="PTS_HPR_DOM"/>
    <property type="match status" value="1"/>
</dbReference>
<reference evidence="5 6" key="1">
    <citation type="submission" date="2020-02" db="EMBL/GenBank/DDBJ databases">
        <authorList>
            <person name="Zheng R.K."/>
            <person name="Sun C.M."/>
        </authorList>
    </citation>
    <scope>NUCLEOTIDE SEQUENCE [LARGE SCALE GENOMIC DNA]</scope>
    <source>
        <strain evidence="6">zrk13</strain>
    </source>
</reference>
<dbReference type="GO" id="GO:0005737">
    <property type="term" value="C:cytoplasm"/>
    <property type="evidence" value="ECO:0007669"/>
    <property type="project" value="UniProtKB-SubCell"/>
</dbReference>
<dbReference type="NCBIfam" id="TIGR01003">
    <property type="entry name" value="PTS_HPr_family"/>
    <property type="match status" value="1"/>
</dbReference>
<protein>
    <submittedName>
        <fullName evidence="5">HPr family phosphocarrier protein</fullName>
    </submittedName>
</protein>